<evidence type="ECO:0000313" key="1">
    <source>
        <dbReference type="EMBL" id="QXP45094.1"/>
    </source>
</evidence>
<proteinExistence type="predicted"/>
<name>A0A8F6AIX7_9VIRU</name>
<protein>
    <submittedName>
        <fullName evidence="1">DNA pilot protein</fullName>
    </submittedName>
</protein>
<sequence>MAMGPAVVPLIAAGASLLGSFFGNKQSGSNVNKQLSIQEAENDKNRRYNAYQAQLNRQFQRSLINDYRMYNTPLAQARRFENAGFHPLASIGNFGSMDAGISSGSQASYNGGISPVSYSPLDISAASRQLAETDLIKAQTEKTEAEADKASKDAGLAEAQKFTEDLMRDGKASLQNIEISYRSKLDQEEANKLARSVERINAEVEALIKKNELTDWQIKSVKKDVLIKGLDYQFKSQTFEDAVNQFSAQSHITQTEARYALCRIQASLLNMQADTNLKYKQAYQASMFGKYIINKRNIDSHFFPEQMKQLQTTTQRMQFDFDIHQDFGYVEGFFDVLGNGIGALTDAINVKSLLFGGRGGTRVGFHAK</sequence>
<reference evidence="1" key="1">
    <citation type="submission" date="2021-04" db="EMBL/GenBank/DDBJ databases">
        <title>Genomes of microviruses identified in yellow-bellied marmot fecal samples.</title>
        <authorList>
            <person name="Varsani A."/>
            <person name="Kraberger S."/>
            <person name="Chatterjee A."/>
            <person name="Richet C."/>
            <person name="Fontenele R.S."/>
            <person name="Schmidlin K."/>
            <person name="Blumstein D.T."/>
        </authorList>
    </citation>
    <scope>NUCLEOTIDE SEQUENCE</scope>
    <source>
        <strain evidence="1">Mar53</strain>
    </source>
</reference>
<organism evidence="1">
    <name type="scientific">Microvirus mar53</name>
    <dbReference type="NCBI Taxonomy" id="2851189"/>
    <lineage>
        <taxon>Viruses</taxon>
        <taxon>Monodnaviria</taxon>
        <taxon>Sangervirae</taxon>
        <taxon>Phixviricota</taxon>
        <taxon>Malgrandaviricetes</taxon>
        <taxon>Petitvirales</taxon>
        <taxon>Microviridae</taxon>
    </lineage>
</organism>
<accession>A0A8F6AIX7</accession>
<dbReference type="EMBL" id="MZ089799">
    <property type="protein sequence ID" value="QXP45094.1"/>
    <property type="molecule type" value="Genomic_DNA"/>
</dbReference>